<gene>
    <name evidence="2" type="ORF">CB0940_03769</name>
    <name evidence="3" type="ORF">RHO25_005583</name>
</gene>
<evidence type="ECO:0000313" key="2">
    <source>
        <dbReference type="EMBL" id="PIA99590.1"/>
    </source>
</evidence>
<feature type="compositionally biased region" description="Basic and acidic residues" evidence="1">
    <location>
        <begin position="121"/>
        <end position="138"/>
    </location>
</feature>
<evidence type="ECO:0000256" key="1">
    <source>
        <dbReference type="SAM" id="MobiDB-lite"/>
    </source>
</evidence>
<protein>
    <submittedName>
        <fullName evidence="2">Uncharacterized protein</fullName>
    </submittedName>
</protein>
<proteinExistence type="predicted"/>
<feature type="region of interest" description="Disordered" evidence="1">
    <location>
        <begin position="1"/>
        <end position="20"/>
    </location>
</feature>
<dbReference type="EMBL" id="CP134186">
    <property type="protein sequence ID" value="WPB00963.1"/>
    <property type="molecule type" value="Genomic_DNA"/>
</dbReference>
<reference evidence="3 5" key="2">
    <citation type="submission" date="2023-09" db="EMBL/GenBank/DDBJ databases">
        <title>Complete-Gapless Cercospora beticola genome.</title>
        <authorList>
            <person name="Wyatt N.A."/>
            <person name="Spanner R.E."/>
            <person name="Bolton M.D."/>
        </authorList>
    </citation>
    <scope>NUCLEOTIDE SEQUENCE [LARGE SCALE GENOMIC DNA]</scope>
    <source>
        <strain evidence="3">Cb09-40</strain>
    </source>
</reference>
<dbReference type="OrthoDB" id="3633667at2759"/>
<dbReference type="Proteomes" id="UP000230605">
    <property type="component" value="Chromosome 3"/>
</dbReference>
<feature type="compositionally biased region" description="Polar residues" evidence="1">
    <location>
        <begin position="94"/>
        <end position="112"/>
    </location>
</feature>
<evidence type="ECO:0000313" key="4">
    <source>
        <dbReference type="Proteomes" id="UP000230605"/>
    </source>
</evidence>
<sequence>MPHHIQYPEPREEQLEEPFPEDLEYARTQNLIPHRGGPAAGLGIRSMEFHESSRRYDAQREPVGDEPIGVEPVDMQYVFPSTADEYTVEPSAYPSRTVSPVSSAGSLPTSEVSALVEDDQNLQHRDTADEPESRSTHD</sequence>
<dbReference type="EMBL" id="LKMD01000101">
    <property type="protein sequence ID" value="PIA99590.1"/>
    <property type="molecule type" value="Genomic_DNA"/>
</dbReference>
<keyword evidence="5" id="KW-1185">Reference proteome</keyword>
<dbReference type="AlphaFoldDB" id="A0A2G5I491"/>
<reference evidence="2 4" key="1">
    <citation type="submission" date="2015-10" db="EMBL/GenBank/DDBJ databases">
        <title>The cercosporin biosynthetic gene cluster was horizontally transferred to several fungal lineages and shown to be expanded in Cercospora beticola based on microsynteny with recipient genomes.</title>
        <authorList>
            <person name="De Jonge R."/>
            <person name="Ebert M.K."/>
            <person name="Suttle J.C."/>
            <person name="Jurick Ii W.M."/>
            <person name="Secor G.A."/>
            <person name="Thomma B.P."/>
            <person name="Van De Peer Y."/>
            <person name="Bolton M.D."/>
        </authorList>
    </citation>
    <scope>NUCLEOTIDE SEQUENCE [LARGE SCALE GENOMIC DNA]</scope>
    <source>
        <strain evidence="2 4">09-40</strain>
    </source>
</reference>
<organism evidence="2 4">
    <name type="scientific">Cercospora beticola</name>
    <name type="common">Sugarbeet leaf spot fungus</name>
    <dbReference type="NCBI Taxonomy" id="122368"/>
    <lineage>
        <taxon>Eukaryota</taxon>
        <taxon>Fungi</taxon>
        <taxon>Dikarya</taxon>
        <taxon>Ascomycota</taxon>
        <taxon>Pezizomycotina</taxon>
        <taxon>Dothideomycetes</taxon>
        <taxon>Dothideomycetidae</taxon>
        <taxon>Mycosphaerellales</taxon>
        <taxon>Mycosphaerellaceae</taxon>
        <taxon>Cercospora</taxon>
    </lineage>
</organism>
<feature type="region of interest" description="Disordered" evidence="1">
    <location>
        <begin position="52"/>
        <end position="72"/>
    </location>
</feature>
<evidence type="ECO:0000313" key="5">
    <source>
        <dbReference type="Proteomes" id="UP001302367"/>
    </source>
</evidence>
<evidence type="ECO:0000313" key="3">
    <source>
        <dbReference type="EMBL" id="WPB00963.1"/>
    </source>
</evidence>
<dbReference type="Proteomes" id="UP001302367">
    <property type="component" value="Chromosome 3"/>
</dbReference>
<feature type="compositionally biased region" description="Basic and acidic residues" evidence="1">
    <location>
        <begin position="52"/>
        <end position="63"/>
    </location>
</feature>
<name>A0A2G5I491_CERBT</name>
<feature type="region of interest" description="Disordered" evidence="1">
    <location>
        <begin position="90"/>
        <end position="138"/>
    </location>
</feature>
<accession>A0A2G5I491</accession>